<dbReference type="InterPro" id="IPR016159">
    <property type="entry name" value="Cullin_repeat-like_dom_sf"/>
</dbReference>
<feature type="domain" description="Exocyst component Exo84 C-terminal" evidence="14">
    <location>
        <begin position="457"/>
        <end position="657"/>
    </location>
</feature>
<dbReference type="VEuPathDB" id="FungiDB:PAAG_05243"/>
<evidence type="ECO:0000256" key="5">
    <source>
        <dbReference type="ARBA" id="ARBA00022483"/>
    </source>
</evidence>
<sequence length="674" mass="74797">MDGRGLTLRSKFPTRPQISAPKPISDARSAAGGGRPSGPTATSAAAGPAGIATVGSSPRKTQSSGATSDLVKRRYSTRYNQLPNFADIPDIPSLPAGAAAFDRAAQQEWPATGKEPLPGPGEPLHVDLNALRDPTLPVEKYVTTLLANASEQEIREYQNQLLKLKNRTSTDLQQNVYRNRTQFIKISKEAEKLKGEMNTLRDLMSELTAALGQANATNGSNAISPGFDEASPAKRHPNRSSVANLENMWNVQLQTLWKTVERSQKFLPAIPGRHIVLETGQWVELDSATWKPKRPVHLVLLNDHLLVAAKKRKRVDPNTHNMKGPVPTKLVAEECWPLQDIDMIDLASNLGPNGVGPDAEDSGIPNAINIRYGQKSFTYRSDHRTGAPKNDLLMTFRKTLEDLRKIMRTETESNAKAPDTSSSNLSLSRSSQIFDRNVFRDKLDILIDVDGKQQNMRWVEGQLDELDIDTALQHFDDAVSRVEQLRKLAKSLKGNLTAQDIILSRIDERATKLAETILRALVDTNSFLAATKTKVGWLSRLGFDDRAREVFLHTRTEVITKHARQCVFEGDLRLYIFQVSYIYFTLIKNTIAIYQQCFPAPMTSACIKWAKQHLDGFNAILSRQLSSVEPESSVWQGCMETVHDHVILLLEVGVDFKDLVGKGLPKRTSTGISS</sequence>
<gene>
    <name evidence="15" type="ORF">PAAG_05243</name>
</gene>
<comment type="function">
    <text evidence="9">Involved in the secretory pathway as part of the exocyst complex which tethers secretory vesicles to the sites of exocytosis. Plays a role in both the assembly of the exocyst and the polarization of this complex to specific sites of the plasma membrane for exocytosis. Also involved in assembly of the spliceosome.</text>
</comment>
<dbReference type="GO" id="GO:0006887">
    <property type="term" value="P:exocytosis"/>
    <property type="evidence" value="ECO:0007669"/>
    <property type="project" value="UniProtKB-KW"/>
</dbReference>
<evidence type="ECO:0000256" key="13">
    <source>
        <dbReference type="SAM" id="MobiDB-lite"/>
    </source>
</evidence>
<dbReference type="Pfam" id="PF08700">
    <property type="entry name" value="VPS51_Exo84_N"/>
    <property type="match status" value="1"/>
</dbReference>
<dbReference type="GO" id="GO:0030133">
    <property type="term" value="C:transport vesicle"/>
    <property type="evidence" value="ECO:0007669"/>
    <property type="project" value="UniProtKB-SubCell"/>
</dbReference>
<dbReference type="EMBL" id="KN294004">
    <property type="protein sequence ID" value="EEH34194.1"/>
    <property type="molecule type" value="Genomic_DNA"/>
</dbReference>
<keyword evidence="5" id="KW-0268">Exocytosis</keyword>
<dbReference type="AlphaFoldDB" id="C1H3A0"/>
<dbReference type="InterPro" id="IPR011993">
    <property type="entry name" value="PH-like_dom_sf"/>
</dbReference>
<dbReference type="OMA" id="AAWLPNR"/>
<dbReference type="Gene3D" id="2.30.29.30">
    <property type="entry name" value="Pleckstrin-homology domain (PH domain)/Phosphotyrosine-binding domain (PTB)"/>
    <property type="match status" value="1"/>
</dbReference>
<dbReference type="InterPro" id="IPR032403">
    <property type="entry name" value="Exo84_C"/>
</dbReference>
<keyword evidence="4" id="KW-0813">Transport</keyword>
<protein>
    <recommendedName>
        <fullName evidence="3">Exocyst complex component EXO84</fullName>
    </recommendedName>
    <alternativeName>
        <fullName evidence="11">Exocyst complex component exo84</fullName>
    </alternativeName>
</protein>
<dbReference type="Gene3D" id="1.20.58.1220">
    <property type="entry name" value="Exo84p, C-terminal helical domain"/>
    <property type="match status" value="1"/>
</dbReference>
<comment type="subcellular location">
    <subcellularLocation>
        <location evidence="1">Cytoplasmic vesicle</location>
        <location evidence="1">Secretory vesicle</location>
    </subcellularLocation>
</comment>
<dbReference type="PANTHER" id="PTHR21426">
    <property type="entry name" value="EXOCYST COMPLEX COMPONENT 8"/>
    <property type="match status" value="1"/>
</dbReference>
<dbReference type="InterPro" id="IPR033961">
    <property type="entry name" value="Exo84"/>
</dbReference>
<evidence type="ECO:0000256" key="8">
    <source>
        <dbReference type="ARBA" id="ARBA00023329"/>
    </source>
</evidence>
<dbReference type="Gene3D" id="1.20.58.1210">
    <property type="entry name" value="Exo84p, N-terminal helical domain"/>
    <property type="match status" value="1"/>
</dbReference>
<feature type="coiled-coil region" evidence="12">
    <location>
        <begin position="147"/>
        <end position="210"/>
    </location>
</feature>
<dbReference type="InterPro" id="IPR042560">
    <property type="entry name" value="Exo84_C_2"/>
</dbReference>
<dbReference type="GO" id="GO:0015031">
    <property type="term" value="P:protein transport"/>
    <property type="evidence" value="ECO:0007669"/>
    <property type="project" value="UniProtKB-KW"/>
</dbReference>
<feature type="compositionally biased region" description="Polar residues" evidence="13">
    <location>
        <begin position="54"/>
        <end position="67"/>
    </location>
</feature>
<evidence type="ECO:0000256" key="12">
    <source>
        <dbReference type="SAM" id="Coils"/>
    </source>
</evidence>
<keyword evidence="7 12" id="KW-0175">Coiled coil</keyword>
<evidence type="ECO:0000256" key="2">
    <source>
        <dbReference type="ARBA" id="ARBA00007210"/>
    </source>
</evidence>
<feature type="compositionally biased region" description="Low complexity" evidence="13">
    <location>
        <begin position="37"/>
        <end position="53"/>
    </location>
</feature>
<evidence type="ECO:0000256" key="7">
    <source>
        <dbReference type="ARBA" id="ARBA00023054"/>
    </source>
</evidence>
<dbReference type="GeneID" id="9096250"/>
<dbReference type="KEGG" id="pbl:PAAG_05243"/>
<evidence type="ECO:0000256" key="9">
    <source>
        <dbReference type="ARBA" id="ARBA00057052"/>
    </source>
</evidence>
<name>C1H3A0_PARBA</name>
<dbReference type="OrthoDB" id="642193at2759"/>
<evidence type="ECO:0000256" key="6">
    <source>
        <dbReference type="ARBA" id="ARBA00022927"/>
    </source>
</evidence>
<comment type="subunit">
    <text evidence="10">Component of the exocyst complex.</text>
</comment>
<dbReference type="Pfam" id="PF16528">
    <property type="entry name" value="Exo84_C"/>
    <property type="match status" value="1"/>
</dbReference>
<feature type="region of interest" description="Disordered" evidence="13">
    <location>
        <begin position="1"/>
        <end position="69"/>
    </location>
</feature>
<dbReference type="Proteomes" id="UP000002059">
    <property type="component" value="Partially assembled WGS sequence"/>
</dbReference>
<dbReference type="FunFam" id="2.30.29.30:FF:000264">
    <property type="entry name" value="Potential exocyst complex component Exo84"/>
    <property type="match status" value="1"/>
</dbReference>
<evidence type="ECO:0000256" key="10">
    <source>
        <dbReference type="ARBA" id="ARBA00065378"/>
    </source>
</evidence>
<keyword evidence="16" id="KW-1185">Reference proteome</keyword>
<keyword evidence="8" id="KW-0968">Cytoplasmic vesicle</keyword>
<dbReference type="STRING" id="502779.C1H3A0"/>
<evidence type="ECO:0000259" key="14">
    <source>
        <dbReference type="Pfam" id="PF16528"/>
    </source>
</evidence>
<dbReference type="Pfam" id="PF25345">
    <property type="entry name" value="PH_EXO84"/>
    <property type="match status" value="1"/>
</dbReference>
<dbReference type="PANTHER" id="PTHR21426:SF12">
    <property type="entry name" value="EXOCYST COMPLEX COMPONENT 8"/>
    <property type="match status" value="1"/>
</dbReference>
<reference evidence="15 16" key="1">
    <citation type="journal article" date="2011" name="PLoS Genet.">
        <title>Comparative genomic analysis of human fungal pathogens causing paracoccidioidomycosis.</title>
        <authorList>
            <person name="Desjardins C.A."/>
            <person name="Champion M.D."/>
            <person name="Holder J.W."/>
            <person name="Muszewska A."/>
            <person name="Goldberg J."/>
            <person name="Bailao A.M."/>
            <person name="Brigido M.M."/>
            <person name="Ferreira M.E."/>
            <person name="Garcia A.M."/>
            <person name="Grynberg M."/>
            <person name="Gujja S."/>
            <person name="Heiman D.I."/>
            <person name="Henn M.R."/>
            <person name="Kodira C.D."/>
            <person name="Leon-Narvaez H."/>
            <person name="Longo L.V."/>
            <person name="Ma L.J."/>
            <person name="Malavazi I."/>
            <person name="Matsuo A.L."/>
            <person name="Morais F.V."/>
            <person name="Pereira M."/>
            <person name="Rodriguez-Brito S."/>
            <person name="Sakthikumar S."/>
            <person name="Salem-Izacc S.M."/>
            <person name="Sykes S.M."/>
            <person name="Teixeira M.M."/>
            <person name="Vallejo M.C."/>
            <person name="Walter M.E."/>
            <person name="Yandava C."/>
            <person name="Young S."/>
            <person name="Zeng Q."/>
            <person name="Zucker J."/>
            <person name="Felipe M.S."/>
            <person name="Goldman G.H."/>
            <person name="Haas B.J."/>
            <person name="McEwen J.G."/>
            <person name="Nino-Vega G."/>
            <person name="Puccia R."/>
            <person name="San-Blas G."/>
            <person name="Soares C.M."/>
            <person name="Birren B.W."/>
            <person name="Cuomo C.A."/>
        </authorList>
    </citation>
    <scope>NUCLEOTIDE SEQUENCE [LARGE SCALE GENOMIC DNA]</scope>
    <source>
        <strain evidence="16">ATCC MYA-826 / Pb01</strain>
    </source>
</reference>
<dbReference type="GO" id="GO:0000145">
    <property type="term" value="C:exocyst"/>
    <property type="evidence" value="ECO:0007669"/>
    <property type="project" value="InterPro"/>
</dbReference>
<accession>C1H3A0</accession>
<dbReference type="InterPro" id="IPR042561">
    <property type="entry name" value="Exo84_C_1"/>
</dbReference>
<dbReference type="SUPFAM" id="SSF74788">
    <property type="entry name" value="Cullin repeat-like"/>
    <property type="match status" value="1"/>
</dbReference>
<evidence type="ECO:0000313" key="15">
    <source>
        <dbReference type="EMBL" id="EEH34194.1"/>
    </source>
</evidence>
<evidence type="ECO:0000256" key="1">
    <source>
        <dbReference type="ARBA" id="ARBA00004398"/>
    </source>
</evidence>
<evidence type="ECO:0000313" key="16">
    <source>
        <dbReference type="Proteomes" id="UP000002059"/>
    </source>
</evidence>
<evidence type="ECO:0000256" key="3">
    <source>
        <dbReference type="ARBA" id="ARBA00021269"/>
    </source>
</evidence>
<evidence type="ECO:0000256" key="4">
    <source>
        <dbReference type="ARBA" id="ARBA00022448"/>
    </source>
</evidence>
<dbReference type="eggNOG" id="KOG2215">
    <property type="taxonomic scope" value="Eukaryota"/>
</dbReference>
<keyword evidence="6" id="KW-0653">Protein transport</keyword>
<dbReference type="RefSeq" id="XP_002793107.1">
    <property type="nucleotide sequence ID" value="XM_002793061.1"/>
</dbReference>
<organism evidence="15 16">
    <name type="scientific">Paracoccidioides lutzii (strain ATCC MYA-826 / Pb01)</name>
    <name type="common">Paracoccidioides brasiliensis</name>
    <dbReference type="NCBI Taxonomy" id="502779"/>
    <lineage>
        <taxon>Eukaryota</taxon>
        <taxon>Fungi</taxon>
        <taxon>Dikarya</taxon>
        <taxon>Ascomycota</taxon>
        <taxon>Pezizomycotina</taxon>
        <taxon>Eurotiomycetes</taxon>
        <taxon>Eurotiomycetidae</taxon>
        <taxon>Onygenales</taxon>
        <taxon>Ajellomycetaceae</taxon>
        <taxon>Paracoccidioides</taxon>
    </lineage>
</organism>
<proteinExistence type="inferred from homology"/>
<comment type="similarity">
    <text evidence="2">Belongs to the EXO84 family.</text>
</comment>
<dbReference type="HOGENOM" id="CLU_012488_2_0_1"/>
<dbReference type="GO" id="GO:0006893">
    <property type="term" value="P:Golgi to plasma membrane transport"/>
    <property type="evidence" value="ECO:0007669"/>
    <property type="project" value="TreeGrafter"/>
</dbReference>
<evidence type="ECO:0000256" key="11">
    <source>
        <dbReference type="ARBA" id="ARBA00071741"/>
    </source>
</evidence>